<keyword evidence="2" id="KW-0813">Transport</keyword>
<evidence type="ECO:0000259" key="8">
    <source>
        <dbReference type="PROSITE" id="PS50850"/>
    </source>
</evidence>
<name>A0ABS5QQG1_9LACO</name>
<evidence type="ECO:0000256" key="7">
    <source>
        <dbReference type="SAM" id="Phobius"/>
    </source>
</evidence>
<evidence type="ECO:0000256" key="3">
    <source>
        <dbReference type="ARBA" id="ARBA00022475"/>
    </source>
</evidence>
<dbReference type="EMBL" id="JAAMFI010000001">
    <property type="protein sequence ID" value="MBS9334636.1"/>
    <property type="molecule type" value="Genomic_DNA"/>
</dbReference>
<evidence type="ECO:0000256" key="1">
    <source>
        <dbReference type="ARBA" id="ARBA00004651"/>
    </source>
</evidence>
<feature type="transmembrane region" description="Helical" evidence="7">
    <location>
        <begin position="274"/>
        <end position="293"/>
    </location>
</feature>
<protein>
    <submittedName>
        <fullName evidence="9">MFS transporter</fullName>
    </submittedName>
</protein>
<dbReference type="RefSeq" id="WP_213819250.1">
    <property type="nucleotide sequence ID" value="NZ_JAAMFI010000001.1"/>
</dbReference>
<feature type="transmembrane region" description="Helical" evidence="7">
    <location>
        <begin position="208"/>
        <end position="227"/>
    </location>
</feature>
<evidence type="ECO:0000313" key="10">
    <source>
        <dbReference type="Proteomes" id="UP001519418"/>
    </source>
</evidence>
<dbReference type="Proteomes" id="UP001519418">
    <property type="component" value="Unassembled WGS sequence"/>
</dbReference>
<feature type="transmembrane region" description="Helical" evidence="7">
    <location>
        <begin position="368"/>
        <end position="387"/>
    </location>
</feature>
<evidence type="ECO:0000256" key="5">
    <source>
        <dbReference type="ARBA" id="ARBA00022989"/>
    </source>
</evidence>
<dbReference type="Gene3D" id="1.20.1250.20">
    <property type="entry name" value="MFS general substrate transporter like domains"/>
    <property type="match status" value="1"/>
</dbReference>
<organism evidence="9 10">
    <name type="scientific">Fructobacillus papyriferae</name>
    <dbReference type="NCBI Taxonomy" id="2713171"/>
    <lineage>
        <taxon>Bacteria</taxon>
        <taxon>Bacillati</taxon>
        <taxon>Bacillota</taxon>
        <taxon>Bacilli</taxon>
        <taxon>Lactobacillales</taxon>
        <taxon>Lactobacillaceae</taxon>
        <taxon>Fructobacillus</taxon>
    </lineage>
</organism>
<feature type="transmembrane region" description="Helical" evidence="7">
    <location>
        <begin position="299"/>
        <end position="319"/>
    </location>
</feature>
<comment type="caution">
    <text evidence="9">The sequence shown here is derived from an EMBL/GenBank/DDBJ whole genome shotgun (WGS) entry which is preliminary data.</text>
</comment>
<sequence>MSKDRQQWDPKTSSHRFWILAVSLIITSGTAISPALPAMQRAFSNYPSTLVNMVATIQQIPAFIILLFSSQLAAKFGIKKVVGIGMLLMGLAGIAPVILSNLWLVLFARIIFGIGIGMTNSLAITLINLYYEGDDQAQMLGERSAFEPIGICIINLMAGVLLNISWQFSFLAYAFILVVLAGFWKVVPEYHLSKKAKKENTEKPKLSWPIVWSAIFCGTLTIGMAIVNVLTPSVVVQNHMGDGTTAAFIITAYTLASMAMGFLFGSAFKAFRRYVLLAGLACMVVGTLMMNFASNIWSLTLAVAIIGFSYPLAGTYVFNTIDNRIPKSADGLANSILLIGCNVGTAFAPAVVSFLGIFSPFKGTNPGIGMYGLLVLVMAVVILLAMIRPKGHHEKKGHSHHQGLRHQTA</sequence>
<dbReference type="InterPro" id="IPR011701">
    <property type="entry name" value="MFS"/>
</dbReference>
<feature type="transmembrane region" description="Helical" evidence="7">
    <location>
        <begin position="170"/>
        <end position="187"/>
    </location>
</feature>
<accession>A0ABS5QQG1</accession>
<evidence type="ECO:0000256" key="4">
    <source>
        <dbReference type="ARBA" id="ARBA00022692"/>
    </source>
</evidence>
<feature type="transmembrane region" description="Helical" evidence="7">
    <location>
        <begin position="17"/>
        <end position="38"/>
    </location>
</feature>
<dbReference type="InterPro" id="IPR020846">
    <property type="entry name" value="MFS_dom"/>
</dbReference>
<dbReference type="PANTHER" id="PTHR43124">
    <property type="entry name" value="PURINE EFFLUX PUMP PBUE"/>
    <property type="match status" value="1"/>
</dbReference>
<feature type="transmembrane region" description="Helical" evidence="7">
    <location>
        <begin position="110"/>
        <end position="131"/>
    </location>
</feature>
<dbReference type="Pfam" id="PF07690">
    <property type="entry name" value="MFS_1"/>
    <property type="match status" value="2"/>
</dbReference>
<feature type="transmembrane region" description="Helical" evidence="7">
    <location>
        <begin position="331"/>
        <end position="356"/>
    </location>
</feature>
<keyword evidence="5 7" id="KW-1133">Transmembrane helix</keyword>
<dbReference type="SUPFAM" id="SSF103473">
    <property type="entry name" value="MFS general substrate transporter"/>
    <property type="match status" value="1"/>
</dbReference>
<feature type="transmembrane region" description="Helical" evidence="7">
    <location>
        <begin position="81"/>
        <end position="104"/>
    </location>
</feature>
<dbReference type="InterPro" id="IPR036259">
    <property type="entry name" value="MFS_trans_sf"/>
</dbReference>
<dbReference type="InterPro" id="IPR050189">
    <property type="entry name" value="MFS_Efflux_Transporters"/>
</dbReference>
<evidence type="ECO:0000256" key="2">
    <source>
        <dbReference type="ARBA" id="ARBA00022448"/>
    </source>
</evidence>
<gene>
    <name evidence="9" type="ORF">G6R27_01120</name>
</gene>
<feature type="transmembrane region" description="Helical" evidence="7">
    <location>
        <begin position="143"/>
        <end position="164"/>
    </location>
</feature>
<dbReference type="PROSITE" id="PS50850">
    <property type="entry name" value="MFS"/>
    <property type="match status" value="1"/>
</dbReference>
<feature type="domain" description="Major facilitator superfamily (MFS) profile" evidence="8">
    <location>
        <begin position="1"/>
        <end position="390"/>
    </location>
</feature>
<evidence type="ECO:0000313" key="9">
    <source>
        <dbReference type="EMBL" id="MBS9334636.1"/>
    </source>
</evidence>
<keyword evidence="4 7" id="KW-0812">Transmembrane</keyword>
<evidence type="ECO:0000256" key="6">
    <source>
        <dbReference type="ARBA" id="ARBA00023136"/>
    </source>
</evidence>
<keyword evidence="3" id="KW-1003">Cell membrane</keyword>
<reference evidence="9 10" key="1">
    <citation type="submission" date="2020-02" db="EMBL/GenBank/DDBJ databases">
        <title>Fructobacillus sp. isolated from paper mulberry of Taiwan.</title>
        <authorList>
            <person name="Lin S.-T."/>
        </authorList>
    </citation>
    <scope>NUCLEOTIDE SEQUENCE [LARGE SCALE GENOMIC DNA]</scope>
    <source>
        <strain evidence="9 10">M1-10</strain>
    </source>
</reference>
<keyword evidence="10" id="KW-1185">Reference proteome</keyword>
<comment type="subcellular location">
    <subcellularLocation>
        <location evidence="1">Cell membrane</location>
        <topology evidence="1">Multi-pass membrane protein</topology>
    </subcellularLocation>
</comment>
<keyword evidence="6 7" id="KW-0472">Membrane</keyword>
<proteinExistence type="predicted"/>
<dbReference type="PANTHER" id="PTHR43124:SF3">
    <property type="entry name" value="CHLORAMPHENICOL EFFLUX PUMP RV0191"/>
    <property type="match status" value="1"/>
</dbReference>
<feature type="transmembrane region" description="Helical" evidence="7">
    <location>
        <begin position="247"/>
        <end position="267"/>
    </location>
</feature>
<feature type="transmembrane region" description="Helical" evidence="7">
    <location>
        <begin position="50"/>
        <end position="69"/>
    </location>
</feature>